<evidence type="ECO:0000256" key="1">
    <source>
        <dbReference type="ARBA" id="ARBA00005964"/>
    </source>
</evidence>
<organism evidence="3 4">
    <name type="scientific">Heterocephalus glaber</name>
    <name type="common">Naked mole rat</name>
    <dbReference type="NCBI Taxonomy" id="10181"/>
    <lineage>
        <taxon>Eukaryota</taxon>
        <taxon>Metazoa</taxon>
        <taxon>Chordata</taxon>
        <taxon>Craniata</taxon>
        <taxon>Vertebrata</taxon>
        <taxon>Euteleostomi</taxon>
        <taxon>Mammalia</taxon>
        <taxon>Eutheria</taxon>
        <taxon>Euarchontoglires</taxon>
        <taxon>Glires</taxon>
        <taxon>Rodentia</taxon>
        <taxon>Hystricomorpha</taxon>
        <taxon>Bathyergidae</taxon>
        <taxon>Heterocephalus</taxon>
    </lineage>
</organism>
<dbReference type="Pfam" id="PF00135">
    <property type="entry name" value="COesterase"/>
    <property type="match status" value="2"/>
</dbReference>
<dbReference type="Gene3D" id="3.40.50.1820">
    <property type="entry name" value="alpha/beta hydrolase"/>
    <property type="match status" value="3"/>
</dbReference>
<dbReference type="STRING" id="10181.G5BP69"/>
<dbReference type="SUPFAM" id="SSF53474">
    <property type="entry name" value="alpha/beta-Hydrolases"/>
    <property type="match status" value="1"/>
</dbReference>
<feature type="domain" description="Carboxylesterase type B" evidence="2">
    <location>
        <begin position="272"/>
        <end position="327"/>
    </location>
</feature>
<name>G5BP69_HETGA</name>
<protein>
    <submittedName>
        <fullName evidence="3">Carboxylesterase 2</fullName>
    </submittedName>
</protein>
<accession>G5BP69</accession>
<evidence type="ECO:0000313" key="4">
    <source>
        <dbReference type="Proteomes" id="UP000006813"/>
    </source>
</evidence>
<dbReference type="PANTHER" id="PTHR11559">
    <property type="entry name" value="CARBOXYLESTERASE"/>
    <property type="match status" value="1"/>
</dbReference>
<dbReference type="InterPro" id="IPR002018">
    <property type="entry name" value="CarbesteraseB"/>
</dbReference>
<dbReference type="InterPro" id="IPR050309">
    <property type="entry name" value="Type-B_Carboxylest/Lipase"/>
</dbReference>
<evidence type="ECO:0000313" key="3">
    <source>
        <dbReference type="EMBL" id="EHB11080.1"/>
    </source>
</evidence>
<proteinExistence type="inferred from homology"/>
<dbReference type="EMBL" id="JH171227">
    <property type="protein sequence ID" value="EHB11080.1"/>
    <property type="molecule type" value="Genomic_DNA"/>
</dbReference>
<evidence type="ECO:0000259" key="2">
    <source>
        <dbReference type="Pfam" id="PF00135"/>
    </source>
</evidence>
<sequence>MGTGSYSVPDCTFVNLLAEIPEEEEDGKEQPLLGPRVIIEDLALDLKPIEQFQKWRDILFYLQLSLKDVLTPDGPVSHQEQHAEWRRLAKSLALQLSPGHGMDLRSGLIMGMASMHDGSILVASENMVVVTIQYRLAVLGFFSTRDQKTTGNCSYLDQVAALHWVQHNIVHFGCNPDWVTILGEYAGGMVANLSGCGQNDSEAMVRCLRGKSEEQILAITKSFKIIPAVVDGAFLPRHPQELLASADFQPVPSIISVSNDEYGWSLPMHPPDFLKNIRPPYTKADHGDEIPFVFGYFLWGNLVHFTEEEELLNRRMMKYWANFARNG</sequence>
<gene>
    <name evidence="3" type="ORF">GW7_12031</name>
</gene>
<feature type="domain" description="Carboxylesterase type B" evidence="2">
    <location>
        <begin position="107"/>
        <end position="193"/>
    </location>
</feature>
<reference evidence="3 4" key="1">
    <citation type="journal article" date="2011" name="Nature">
        <title>Genome sequencing reveals insights into physiology and longevity of the naked mole rat.</title>
        <authorList>
            <person name="Kim E.B."/>
            <person name="Fang X."/>
            <person name="Fushan A.A."/>
            <person name="Huang Z."/>
            <person name="Lobanov A.V."/>
            <person name="Han L."/>
            <person name="Marino S.M."/>
            <person name="Sun X."/>
            <person name="Turanov A.A."/>
            <person name="Yang P."/>
            <person name="Yim S.H."/>
            <person name="Zhao X."/>
            <person name="Kasaikina M.V."/>
            <person name="Stoletzki N."/>
            <person name="Peng C."/>
            <person name="Polak P."/>
            <person name="Xiong Z."/>
            <person name="Kiezun A."/>
            <person name="Zhu Y."/>
            <person name="Chen Y."/>
            <person name="Kryukov G.V."/>
            <person name="Zhang Q."/>
            <person name="Peshkin L."/>
            <person name="Yang L."/>
            <person name="Bronson R.T."/>
            <person name="Buffenstein R."/>
            <person name="Wang B."/>
            <person name="Han C."/>
            <person name="Li Q."/>
            <person name="Chen L."/>
            <person name="Zhao W."/>
            <person name="Sunyaev S.R."/>
            <person name="Park T.J."/>
            <person name="Zhang G."/>
            <person name="Wang J."/>
            <person name="Gladyshev V.N."/>
        </authorList>
    </citation>
    <scope>NUCLEOTIDE SEQUENCE [LARGE SCALE GENOMIC DNA]</scope>
</reference>
<dbReference type="Proteomes" id="UP000006813">
    <property type="component" value="Unassembled WGS sequence"/>
</dbReference>
<comment type="similarity">
    <text evidence="1">Belongs to the type-B carboxylesterase/lipase family.</text>
</comment>
<dbReference type="AlphaFoldDB" id="G5BP69"/>
<dbReference type="InParanoid" id="G5BP69"/>
<dbReference type="InterPro" id="IPR029058">
    <property type="entry name" value="AB_hydrolase_fold"/>
</dbReference>